<feature type="transmembrane region" description="Helical" evidence="5">
    <location>
        <begin position="198"/>
        <end position="219"/>
    </location>
</feature>
<keyword evidence="5" id="KW-0813">Transport</keyword>
<reference evidence="7 8" key="1">
    <citation type="submission" date="2018-11" db="EMBL/GenBank/DDBJ databases">
        <title>Genome sequence of Apiotrichum porosum DSM 27194.</title>
        <authorList>
            <person name="Aliyu H."/>
            <person name="Gorte O."/>
            <person name="Ochsenreither K."/>
        </authorList>
    </citation>
    <scope>NUCLEOTIDE SEQUENCE [LARGE SCALE GENOMIC DNA]</scope>
    <source>
        <strain evidence="7 8">DSM 27194</strain>
    </source>
</reference>
<dbReference type="GeneID" id="39593166"/>
<keyword evidence="2 5" id="KW-0812">Transmembrane</keyword>
<comment type="similarity">
    <text evidence="5">Belongs to the TPT transporter family. SLC35D subfamily.</text>
</comment>
<organism evidence="7 8">
    <name type="scientific">Apiotrichum porosum</name>
    <dbReference type="NCBI Taxonomy" id="105984"/>
    <lineage>
        <taxon>Eukaryota</taxon>
        <taxon>Fungi</taxon>
        <taxon>Dikarya</taxon>
        <taxon>Basidiomycota</taxon>
        <taxon>Agaricomycotina</taxon>
        <taxon>Tremellomycetes</taxon>
        <taxon>Trichosporonales</taxon>
        <taxon>Trichosporonaceae</taxon>
        <taxon>Apiotrichum</taxon>
    </lineage>
</organism>
<keyword evidence="8" id="KW-1185">Reference proteome</keyword>
<protein>
    <recommendedName>
        <fullName evidence="5">GDP-mannose transporter</fullName>
        <shortName evidence="5">GMT</shortName>
    </recommendedName>
</protein>
<dbReference type="STRING" id="105984.A0A427XQP9"/>
<dbReference type="RefSeq" id="XP_028475905.1">
    <property type="nucleotide sequence ID" value="XM_028623931.1"/>
</dbReference>
<feature type="transmembrane region" description="Helical" evidence="5">
    <location>
        <begin position="166"/>
        <end position="186"/>
    </location>
</feature>
<feature type="transmembrane region" description="Helical" evidence="5">
    <location>
        <begin position="132"/>
        <end position="154"/>
    </location>
</feature>
<comment type="subunit">
    <text evidence="5">Homooligomer.</text>
</comment>
<dbReference type="GO" id="GO:0030659">
    <property type="term" value="C:cytoplasmic vesicle membrane"/>
    <property type="evidence" value="ECO:0007669"/>
    <property type="project" value="UniProtKB-SubCell"/>
</dbReference>
<dbReference type="PANTHER" id="PTHR11132">
    <property type="entry name" value="SOLUTE CARRIER FAMILY 35"/>
    <property type="match status" value="1"/>
</dbReference>
<gene>
    <name evidence="7" type="ORF">EHS24_008623</name>
</gene>
<keyword evidence="3 5" id="KW-1133">Transmembrane helix</keyword>
<feature type="transmembrane region" description="Helical" evidence="5">
    <location>
        <begin position="239"/>
        <end position="261"/>
    </location>
</feature>
<feature type="region of interest" description="Disordered" evidence="6">
    <location>
        <begin position="334"/>
        <end position="353"/>
    </location>
</feature>
<name>A0A427XQP9_9TREE</name>
<feature type="transmembrane region" description="Helical" evidence="5">
    <location>
        <begin position="81"/>
        <end position="102"/>
    </location>
</feature>
<evidence type="ECO:0000256" key="5">
    <source>
        <dbReference type="RuleBase" id="RU367097"/>
    </source>
</evidence>
<feature type="transmembrane region" description="Helical" evidence="5">
    <location>
        <begin position="41"/>
        <end position="60"/>
    </location>
</feature>
<keyword evidence="4 5" id="KW-0472">Membrane</keyword>
<dbReference type="Proteomes" id="UP000279236">
    <property type="component" value="Unassembled WGS sequence"/>
</dbReference>
<evidence type="ECO:0000313" key="8">
    <source>
        <dbReference type="Proteomes" id="UP000279236"/>
    </source>
</evidence>
<evidence type="ECO:0000256" key="3">
    <source>
        <dbReference type="ARBA" id="ARBA00022989"/>
    </source>
</evidence>
<comment type="subcellular location">
    <subcellularLocation>
        <location evidence="5">Golgi apparatus membrane</location>
        <topology evidence="5">Multi-pass membrane protein</topology>
    </subcellularLocation>
    <subcellularLocation>
        <location evidence="5">Cytoplasmic vesicle membrane</location>
        <topology evidence="5">Multi-pass membrane protein</topology>
    </subcellularLocation>
    <subcellularLocation>
        <location evidence="5">Endoplasmic reticulum membrane</location>
        <topology evidence="5">Multi-pass membrane protein</topology>
    </subcellularLocation>
    <subcellularLocation>
        <location evidence="1">Membrane</location>
        <topology evidence="1">Multi-pass membrane protein</topology>
    </subcellularLocation>
</comment>
<dbReference type="AlphaFoldDB" id="A0A427XQP9"/>
<comment type="caution">
    <text evidence="7">The sequence shown here is derived from an EMBL/GenBank/DDBJ whole genome shotgun (WGS) entry which is preliminary data.</text>
</comment>
<feature type="transmembrane region" description="Helical" evidence="5">
    <location>
        <begin position="12"/>
        <end position="35"/>
    </location>
</feature>
<keyword evidence="5" id="KW-0256">Endoplasmic reticulum</keyword>
<evidence type="ECO:0000256" key="1">
    <source>
        <dbReference type="ARBA" id="ARBA00004141"/>
    </source>
</evidence>
<keyword evidence="5" id="KW-0968">Cytoplasmic vesicle</keyword>
<accession>A0A427XQP9</accession>
<evidence type="ECO:0000256" key="6">
    <source>
        <dbReference type="SAM" id="MobiDB-lite"/>
    </source>
</evidence>
<dbReference type="InterPro" id="IPR050186">
    <property type="entry name" value="TPT_transporter"/>
</dbReference>
<dbReference type="EMBL" id="RSCE01000007">
    <property type="protein sequence ID" value="RSH81186.1"/>
    <property type="molecule type" value="Genomic_DNA"/>
</dbReference>
<sequence length="353" mass="37891">MPTTNEEKPAVWKVALVVGFYMAVALTMVIVNKWVLITSDLPLIFLFLQLAIAVGCLEAWSATSRTAWTAPRWSRSMVLKMVPVASVNIVGLIFNLYCLKLVDASYFQVARGLVLPMTIALQAGASRERPGVPTLVACGLVTYGFIYGFLPYPFGAGSNPLPEAPTFGMVLGVLSAAMIAVHAVLIKSALRHVDGSALDLAYWTNVLSGIAVVPVIIVANELPGLYRLVNGEEGDLRAFAVGSLVTGLVGFLICIGGLLSIKITSPVTHMFSSAARSVLQTILGVHLFGDIINTSRATSIALIVVGTLVYTYYKSKGFVAAAVAERRHEETRPLPVIREKDEFDPEAAPKEEV</sequence>
<evidence type="ECO:0000313" key="7">
    <source>
        <dbReference type="EMBL" id="RSH81186.1"/>
    </source>
</evidence>
<dbReference type="GO" id="GO:0000139">
    <property type="term" value="C:Golgi membrane"/>
    <property type="evidence" value="ECO:0007669"/>
    <property type="project" value="UniProtKB-SubCell"/>
</dbReference>
<dbReference type="OrthoDB" id="5547497at2759"/>
<keyword evidence="5" id="KW-0333">Golgi apparatus</keyword>
<keyword evidence="5" id="KW-0762">Sugar transport</keyword>
<proteinExistence type="inferred from homology"/>
<comment type="function">
    <text evidence="5">Involved in the import of GDP-mannose from the cytoplasm into the Golgi lumen.</text>
</comment>
<dbReference type="GO" id="GO:0005789">
    <property type="term" value="C:endoplasmic reticulum membrane"/>
    <property type="evidence" value="ECO:0007669"/>
    <property type="project" value="UniProtKB-SubCell"/>
</dbReference>
<evidence type="ECO:0000256" key="2">
    <source>
        <dbReference type="ARBA" id="ARBA00022692"/>
    </source>
</evidence>
<evidence type="ECO:0000256" key="4">
    <source>
        <dbReference type="ARBA" id="ARBA00023136"/>
    </source>
</evidence>